<evidence type="ECO:0000313" key="2">
    <source>
        <dbReference type="Proteomes" id="UP001057402"/>
    </source>
</evidence>
<evidence type="ECO:0000313" key="1">
    <source>
        <dbReference type="EMBL" id="KAI4311939.1"/>
    </source>
</evidence>
<proteinExistence type="predicted"/>
<protein>
    <submittedName>
        <fullName evidence="1">Uncharacterized protein</fullName>
    </submittedName>
</protein>
<dbReference type="Proteomes" id="UP001057402">
    <property type="component" value="Chromosome 11"/>
</dbReference>
<organism evidence="1 2">
    <name type="scientific">Melastoma candidum</name>
    <dbReference type="NCBI Taxonomy" id="119954"/>
    <lineage>
        <taxon>Eukaryota</taxon>
        <taxon>Viridiplantae</taxon>
        <taxon>Streptophyta</taxon>
        <taxon>Embryophyta</taxon>
        <taxon>Tracheophyta</taxon>
        <taxon>Spermatophyta</taxon>
        <taxon>Magnoliopsida</taxon>
        <taxon>eudicotyledons</taxon>
        <taxon>Gunneridae</taxon>
        <taxon>Pentapetalae</taxon>
        <taxon>rosids</taxon>
        <taxon>malvids</taxon>
        <taxon>Myrtales</taxon>
        <taxon>Melastomataceae</taxon>
        <taxon>Melastomatoideae</taxon>
        <taxon>Melastomateae</taxon>
        <taxon>Melastoma</taxon>
    </lineage>
</organism>
<sequence length="100" mass="11760">MMTVVMYAVSPRMAYHFSECVESHAFSTYDKFLNAQGEELKKLPARDVAVKYYTGDDLYLFDEFQTSRPPQSRRPKIRNLYDVFFNIRDDEAEHCNTMTA</sequence>
<reference evidence="2" key="1">
    <citation type="journal article" date="2023" name="Front. Plant Sci.">
        <title>Chromosomal-level genome assembly of Melastoma candidum provides insights into trichome evolution.</title>
        <authorList>
            <person name="Zhong Y."/>
            <person name="Wu W."/>
            <person name="Sun C."/>
            <person name="Zou P."/>
            <person name="Liu Y."/>
            <person name="Dai S."/>
            <person name="Zhou R."/>
        </authorList>
    </citation>
    <scope>NUCLEOTIDE SEQUENCE [LARGE SCALE GENOMIC DNA]</scope>
</reference>
<comment type="caution">
    <text evidence="1">The sequence shown here is derived from an EMBL/GenBank/DDBJ whole genome shotgun (WGS) entry which is preliminary data.</text>
</comment>
<dbReference type="EMBL" id="CM042890">
    <property type="protein sequence ID" value="KAI4311939.1"/>
    <property type="molecule type" value="Genomic_DNA"/>
</dbReference>
<name>A0ACB9LLC1_9MYRT</name>
<accession>A0ACB9LLC1</accession>
<gene>
    <name evidence="1" type="ORF">MLD38_036803</name>
</gene>
<keyword evidence="2" id="KW-1185">Reference proteome</keyword>